<organism evidence="8 9">
    <name type="scientific">Podospora appendiculata</name>
    <dbReference type="NCBI Taxonomy" id="314037"/>
    <lineage>
        <taxon>Eukaryota</taxon>
        <taxon>Fungi</taxon>
        <taxon>Dikarya</taxon>
        <taxon>Ascomycota</taxon>
        <taxon>Pezizomycotina</taxon>
        <taxon>Sordariomycetes</taxon>
        <taxon>Sordariomycetidae</taxon>
        <taxon>Sordariales</taxon>
        <taxon>Podosporaceae</taxon>
        <taxon>Podospora</taxon>
    </lineage>
</organism>
<dbReference type="InterPro" id="IPR042098">
    <property type="entry name" value="TauD-like_sf"/>
</dbReference>
<reference evidence="8" key="1">
    <citation type="journal article" date="2023" name="Mol. Phylogenet. Evol.">
        <title>Genome-scale phylogeny and comparative genomics of the fungal order Sordariales.</title>
        <authorList>
            <person name="Hensen N."/>
            <person name="Bonometti L."/>
            <person name="Westerberg I."/>
            <person name="Brannstrom I.O."/>
            <person name="Guillou S."/>
            <person name="Cros-Aarteil S."/>
            <person name="Calhoun S."/>
            <person name="Haridas S."/>
            <person name="Kuo A."/>
            <person name="Mondo S."/>
            <person name="Pangilinan J."/>
            <person name="Riley R."/>
            <person name="LaButti K."/>
            <person name="Andreopoulos B."/>
            <person name="Lipzen A."/>
            <person name="Chen C."/>
            <person name="Yan M."/>
            <person name="Daum C."/>
            <person name="Ng V."/>
            <person name="Clum A."/>
            <person name="Steindorff A."/>
            <person name="Ohm R.A."/>
            <person name="Martin F."/>
            <person name="Silar P."/>
            <person name="Natvig D.O."/>
            <person name="Lalanne C."/>
            <person name="Gautier V."/>
            <person name="Ament-Velasquez S.L."/>
            <person name="Kruys A."/>
            <person name="Hutchinson M.I."/>
            <person name="Powell A.J."/>
            <person name="Barry K."/>
            <person name="Miller A.N."/>
            <person name="Grigoriev I.V."/>
            <person name="Debuchy R."/>
            <person name="Gladieux P."/>
            <person name="Hiltunen Thoren M."/>
            <person name="Johannesson H."/>
        </authorList>
    </citation>
    <scope>NUCLEOTIDE SEQUENCE</scope>
    <source>
        <strain evidence="8">CBS 314.62</strain>
    </source>
</reference>
<dbReference type="Proteomes" id="UP001270362">
    <property type="component" value="Unassembled WGS sequence"/>
</dbReference>
<dbReference type="Gene3D" id="3.60.130.10">
    <property type="entry name" value="Clavaminate synthase-like"/>
    <property type="match status" value="1"/>
</dbReference>
<keyword evidence="9" id="KW-1185">Reference proteome</keyword>
<dbReference type="SUPFAM" id="SSF51197">
    <property type="entry name" value="Clavaminate synthase-like"/>
    <property type="match status" value="1"/>
</dbReference>
<evidence type="ECO:0000256" key="4">
    <source>
        <dbReference type="ARBA" id="ARBA00022964"/>
    </source>
</evidence>
<dbReference type="GO" id="GO:0046872">
    <property type="term" value="F:metal ion binding"/>
    <property type="evidence" value="ECO:0007669"/>
    <property type="project" value="UniProtKB-KW"/>
</dbReference>
<keyword evidence="3" id="KW-0479">Metal-binding</keyword>
<keyword evidence="6" id="KW-0408">Iron</keyword>
<dbReference type="AlphaFoldDB" id="A0AAE0XA08"/>
<evidence type="ECO:0000313" key="8">
    <source>
        <dbReference type="EMBL" id="KAK3688409.1"/>
    </source>
</evidence>
<evidence type="ECO:0000256" key="2">
    <source>
        <dbReference type="ARBA" id="ARBA00005896"/>
    </source>
</evidence>
<evidence type="ECO:0000256" key="5">
    <source>
        <dbReference type="ARBA" id="ARBA00023002"/>
    </source>
</evidence>
<comment type="caution">
    <text evidence="8">The sequence shown here is derived from an EMBL/GenBank/DDBJ whole genome shotgun (WGS) entry which is preliminary data.</text>
</comment>
<reference evidence="8" key="2">
    <citation type="submission" date="2023-06" db="EMBL/GenBank/DDBJ databases">
        <authorList>
            <consortium name="Lawrence Berkeley National Laboratory"/>
            <person name="Haridas S."/>
            <person name="Hensen N."/>
            <person name="Bonometti L."/>
            <person name="Westerberg I."/>
            <person name="Brannstrom I.O."/>
            <person name="Guillou S."/>
            <person name="Cros-Aarteil S."/>
            <person name="Calhoun S."/>
            <person name="Kuo A."/>
            <person name="Mondo S."/>
            <person name="Pangilinan J."/>
            <person name="Riley R."/>
            <person name="Labutti K."/>
            <person name="Andreopoulos B."/>
            <person name="Lipzen A."/>
            <person name="Chen C."/>
            <person name="Yanf M."/>
            <person name="Daum C."/>
            <person name="Ng V."/>
            <person name="Clum A."/>
            <person name="Steindorff A."/>
            <person name="Ohm R."/>
            <person name="Martin F."/>
            <person name="Silar P."/>
            <person name="Natvig D."/>
            <person name="Lalanne C."/>
            <person name="Gautier V."/>
            <person name="Ament-Velasquez S.L."/>
            <person name="Kruys A."/>
            <person name="Hutchinson M.I."/>
            <person name="Powell A.J."/>
            <person name="Barry K."/>
            <person name="Miller A.N."/>
            <person name="Grigoriev I.V."/>
            <person name="Debuchy R."/>
            <person name="Gladieux P."/>
            <person name="Thoren M.H."/>
            <person name="Johannesson H."/>
        </authorList>
    </citation>
    <scope>NUCLEOTIDE SEQUENCE</scope>
    <source>
        <strain evidence="8">CBS 314.62</strain>
    </source>
</reference>
<evidence type="ECO:0000256" key="1">
    <source>
        <dbReference type="ARBA" id="ARBA00001954"/>
    </source>
</evidence>
<dbReference type="EMBL" id="JAULSO010000002">
    <property type="protein sequence ID" value="KAK3688409.1"/>
    <property type="molecule type" value="Genomic_DNA"/>
</dbReference>
<comment type="similarity">
    <text evidence="2">Belongs to the TfdA dioxygenase family.</text>
</comment>
<dbReference type="GO" id="GO:0051213">
    <property type="term" value="F:dioxygenase activity"/>
    <property type="evidence" value="ECO:0007669"/>
    <property type="project" value="UniProtKB-KW"/>
</dbReference>
<keyword evidence="4" id="KW-0223">Dioxygenase</keyword>
<keyword evidence="5" id="KW-0560">Oxidoreductase</keyword>
<dbReference type="PANTHER" id="PTHR43779:SF2">
    <property type="entry name" value="ALPHA-KETOGLUTARATE-DEPENDENT XANTHINE DIOXYGENASE XAN1"/>
    <property type="match status" value="1"/>
</dbReference>
<protein>
    <recommendedName>
        <fullName evidence="7">TauD/TfdA-like domain-containing protein</fullName>
    </recommendedName>
</protein>
<evidence type="ECO:0000256" key="3">
    <source>
        <dbReference type="ARBA" id="ARBA00022723"/>
    </source>
</evidence>
<feature type="domain" description="TauD/TfdA-like" evidence="7">
    <location>
        <begin position="22"/>
        <end position="359"/>
    </location>
</feature>
<comment type="cofactor">
    <cofactor evidence="1">
        <name>Fe(2+)</name>
        <dbReference type="ChEBI" id="CHEBI:29033"/>
    </cofactor>
</comment>
<dbReference type="InterPro" id="IPR051178">
    <property type="entry name" value="TfdA_dioxygenase"/>
</dbReference>
<evidence type="ECO:0000259" key="7">
    <source>
        <dbReference type="Pfam" id="PF02668"/>
    </source>
</evidence>
<gene>
    <name evidence="8" type="ORF">B0T22DRAFT_459359</name>
</gene>
<accession>A0AAE0XA08</accession>
<dbReference type="PANTHER" id="PTHR43779">
    <property type="entry name" value="DIOXYGENASE RV0097-RELATED"/>
    <property type="match status" value="1"/>
</dbReference>
<name>A0AAE0XA08_9PEZI</name>
<dbReference type="Pfam" id="PF02668">
    <property type="entry name" value="TauD"/>
    <property type="match status" value="1"/>
</dbReference>
<proteinExistence type="inferred from homology"/>
<evidence type="ECO:0000313" key="9">
    <source>
        <dbReference type="Proteomes" id="UP001270362"/>
    </source>
</evidence>
<evidence type="ECO:0000256" key="6">
    <source>
        <dbReference type="ARBA" id="ARBA00023004"/>
    </source>
</evidence>
<dbReference type="InterPro" id="IPR003819">
    <property type="entry name" value="TauD/TfdA-like"/>
</dbReference>
<sequence>MPSTTASPLVTPLAFPEGSPINFGASVTGIDIENLTDDDFALIRSALFNHQVVVFKNQSHVSPKAQFELTQRFDPAATSYGHGKVVDAKRSILHPDLKTIPHQPQVQVIGNGFVSEYEGLKNIQLRHPHHRTFHATTIPDAEDLDFTRFYRWHIDAALYGLAPPVVTTLLAVRVPSGRRQTCRYDDGTGDELDVPLGTTAFVSSYTMYDQLSPADQEFARTTKVEYAPHPYVWMSGAKSRSDGLGMVSEGKEVPLDQLPAIDEAKIQVLPMCWRNPETGKLALQVHPSAVRKLHLADGSVVDDLAEVREIVHRLQRPGIAPKLVYAHDWEEGDLVLFHNRGVLHSVVGAFAEDEVRLFRQCNVAASFFPEGPEAVGATAA</sequence>